<dbReference type="Proteomes" id="UP000031258">
    <property type="component" value="Unassembled WGS sequence"/>
</dbReference>
<accession>A0A0C1QHA1</accession>
<feature type="region of interest" description="Disordered" evidence="1">
    <location>
        <begin position="1"/>
        <end position="40"/>
    </location>
</feature>
<proteinExistence type="predicted"/>
<sequence>MAVNENNKKKSSENLSADEKKKMHDNYAAMGHEGGKIGGNVTKETYGSEFYHDIGEKGGNARKEQMAHSSSYTNKEDKENK</sequence>
<dbReference type="RefSeq" id="WP_204367869.1">
    <property type="nucleotide sequence ID" value="NZ_JSWE01000124.1"/>
</dbReference>
<evidence type="ECO:0000256" key="1">
    <source>
        <dbReference type="SAM" id="MobiDB-lite"/>
    </source>
</evidence>
<dbReference type="AlphaFoldDB" id="A0A0C1QHA1"/>
<comment type="caution">
    <text evidence="2">The sequence shown here is derived from an EMBL/GenBank/DDBJ whole genome shotgun (WGS) entry which is preliminary data.</text>
</comment>
<dbReference type="EMBL" id="JSWE01000124">
    <property type="protein sequence ID" value="KIE04929.1"/>
    <property type="molecule type" value="Genomic_DNA"/>
</dbReference>
<reference evidence="2 3" key="1">
    <citation type="submission" date="2014-11" db="EMBL/GenBank/DDBJ databases">
        <title>A Rickettsiales Symbiont of Amoebae With Ancient Features.</title>
        <authorList>
            <person name="Schulz F."/>
            <person name="Martijn J."/>
            <person name="Wascher F."/>
            <person name="Kostanjsek R."/>
            <person name="Ettema T.J."/>
            <person name="Horn M."/>
        </authorList>
    </citation>
    <scope>NUCLEOTIDE SEQUENCE [LARGE SCALE GENOMIC DNA]</scope>
    <source>
        <strain evidence="2 3">UWC36</strain>
    </source>
</reference>
<keyword evidence="3" id="KW-1185">Reference proteome</keyword>
<name>A0A0C1QHA1_9RICK</name>
<feature type="compositionally biased region" description="Basic and acidic residues" evidence="1">
    <location>
        <begin position="1"/>
        <end position="25"/>
    </location>
</feature>
<feature type="compositionally biased region" description="Basic and acidic residues" evidence="1">
    <location>
        <begin position="55"/>
        <end position="66"/>
    </location>
</feature>
<evidence type="ECO:0000313" key="2">
    <source>
        <dbReference type="EMBL" id="KIE04929.1"/>
    </source>
</evidence>
<organism evidence="2 3">
    <name type="scientific">Candidatus Jidaibacter acanthamoebae</name>
    <dbReference type="NCBI Taxonomy" id="86105"/>
    <lineage>
        <taxon>Bacteria</taxon>
        <taxon>Pseudomonadati</taxon>
        <taxon>Pseudomonadota</taxon>
        <taxon>Alphaproteobacteria</taxon>
        <taxon>Rickettsiales</taxon>
        <taxon>Candidatus Midichloriaceae</taxon>
        <taxon>Candidatus Jidaibacter</taxon>
    </lineage>
</organism>
<protein>
    <submittedName>
        <fullName evidence="2">Uncharacterized protein</fullName>
    </submittedName>
</protein>
<evidence type="ECO:0000313" key="3">
    <source>
        <dbReference type="Proteomes" id="UP000031258"/>
    </source>
</evidence>
<feature type="region of interest" description="Disordered" evidence="1">
    <location>
        <begin position="55"/>
        <end position="81"/>
    </location>
</feature>
<gene>
    <name evidence="2" type="ORF">NF27_EY00250</name>
</gene>